<evidence type="ECO:0000256" key="2">
    <source>
        <dbReference type="ARBA" id="ARBA00023125"/>
    </source>
</evidence>
<dbReference type="InterPro" id="IPR008422">
    <property type="entry name" value="KN_HD"/>
</dbReference>
<dbReference type="EMBL" id="UXUI01007428">
    <property type="protein sequence ID" value="VDD87528.1"/>
    <property type="molecule type" value="Genomic_DNA"/>
</dbReference>
<keyword evidence="3 5" id="KW-0371">Homeobox</keyword>
<dbReference type="PROSITE" id="PS00027">
    <property type="entry name" value="HOMEOBOX_1"/>
    <property type="match status" value="1"/>
</dbReference>
<evidence type="ECO:0000256" key="3">
    <source>
        <dbReference type="ARBA" id="ARBA00023155"/>
    </source>
</evidence>
<dbReference type="PROSITE" id="PS50071">
    <property type="entry name" value="HOMEOBOX_2"/>
    <property type="match status" value="1"/>
</dbReference>
<feature type="DNA-binding region" description="Homeobox" evidence="5">
    <location>
        <begin position="38"/>
        <end position="100"/>
    </location>
</feature>
<evidence type="ECO:0000256" key="5">
    <source>
        <dbReference type="PROSITE-ProRule" id="PRU00108"/>
    </source>
</evidence>
<dbReference type="SUPFAM" id="SSF46689">
    <property type="entry name" value="Homeodomain-like"/>
    <property type="match status" value="1"/>
</dbReference>
<keyword evidence="2 5" id="KW-0238">DNA-binding</keyword>
<dbReference type="Gene3D" id="1.10.10.60">
    <property type="entry name" value="Homeodomain-like"/>
    <property type="match status" value="1"/>
</dbReference>
<comment type="subcellular location">
    <subcellularLocation>
        <location evidence="1 5">Nucleus</location>
    </subcellularLocation>
</comment>
<name>A0A0N4UZC0_ENTVE</name>
<dbReference type="OrthoDB" id="4187154at2759"/>
<dbReference type="GO" id="GO:0005634">
    <property type="term" value="C:nucleus"/>
    <property type="evidence" value="ECO:0007669"/>
    <property type="project" value="UniProtKB-SubCell"/>
</dbReference>
<dbReference type="PANTHER" id="PTHR11850">
    <property type="entry name" value="HOMEOBOX PROTEIN TRANSCRIPTION FACTORS"/>
    <property type="match status" value="1"/>
</dbReference>
<dbReference type="GO" id="GO:0000987">
    <property type="term" value="F:cis-regulatory region sequence-specific DNA binding"/>
    <property type="evidence" value="ECO:0007669"/>
    <property type="project" value="UniProtKB-ARBA"/>
</dbReference>
<dbReference type="GO" id="GO:0000981">
    <property type="term" value="F:DNA-binding transcription factor activity, RNA polymerase II-specific"/>
    <property type="evidence" value="ECO:0007669"/>
    <property type="project" value="InterPro"/>
</dbReference>
<gene>
    <name evidence="7" type="ORF">EVEC_LOCUS2671</name>
</gene>
<dbReference type="STRING" id="51028.A0A0N4UZC0"/>
<dbReference type="AlphaFoldDB" id="A0A0N4UZC0"/>
<evidence type="ECO:0000259" key="6">
    <source>
        <dbReference type="PROSITE" id="PS50071"/>
    </source>
</evidence>
<keyword evidence="4 5" id="KW-0539">Nucleus</keyword>
<dbReference type="CDD" id="cd00086">
    <property type="entry name" value="homeodomain"/>
    <property type="match status" value="1"/>
</dbReference>
<dbReference type="Pfam" id="PF05920">
    <property type="entry name" value="Homeobox_KN"/>
    <property type="match status" value="1"/>
</dbReference>
<proteinExistence type="predicted"/>
<evidence type="ECO:0000313" key="9">
    <source>
        <dbReference type="WBParaSite" id="EVEC_0000296301-mRNA-1"/>
    </source>
</evidence>
<dbReference type="InterPro" id="IPR001356">
    <property type="entry name" value="HD"/>
</dbReference>
<feature type="domain" description="Homeobox" evidence="6">
    <location>
        <begin position="36"/>
        <end position="99"/>
    </location>
</feature>
<dbReference type="Proteomes" id="UP000274131">
    <property type="component" value="Unassembled WGS sequence"/>
</dbReference>
<evidence type="ECO:0000313" key="7">
    <source>
        <dbReference type="EMBL" id="VDD87528.1"/>
    </source>
</evidence>
<dbReference type="WBParaSite" id="EVEC_0000296301-mRNA-1">
    <property type="protein sequence ID" value="EVEC_0000296301-mRNA-1"/>
    <property type="gene ID" value="EVEC_0000296301"/>
</dbReference>
<accession>A0A0N4UZC0</accession>
<dbReference type="SMART" id="SM00389">
    <property type="entry name" value="HOX"/>
    <property type="match status" value="1"/>
</dbReference>
<keyword evidence="8" id="KW-1185">Reference proteome</keyword>
<sequence length="177" mass="20943">MRLLNEQKMFRPITAADIEKCRSEMELKFVATIQYFIYRRKRRNFSKDATRILSEFFYSHIDHPYPSEDAKLDLARRCNITVNQVSNWFGNKRIRTKKTQVRQTDNIGQQSQQSTDLVTGLGNVTAAYQQNLLETPQVNVNLIRIFFQTFIDVSLIYFKLATFLLENIIRIRVVIRK</sequence>
<dbReference type="InterPro" id="IPR009057">
    <property type="entry name" value="Homeodomain-like_sf"/>
</dbReference>
<dbReference type="InterPro" id="IPR050224">
    <property type="entry name" value="TALE_homeobox"/>
</dbReference>
<evidence type="ECO:0000256" key="4">
    <source>
        <dbReference type="ARBA" id="ARBA00023242"/>
    </source>
</evidence>
<evidence type="ECO:0000256" key="1">
    <source>
        <dbReference type="ARBA" id="ARBA00004123"/>
    </source>
</evidence>
<reference evidence="9" key="1">
    <citation type="submission" date="2017-02" db="UniProtKB">
        <authorList>
            <consortium name="WormBaseParasite"/>
        </authorList>
    </citation>
    <scope>IDENTIFICATION</scope>
</reference>
<evidence type="ECO:0000313" key="8">
    <source>
        <dbReference type="Proteomes" id="UP000274131"/>
    </source>
</evidence>
<reference evidence="7 8" key="2">
    <citation type="submission" date="2018-10" db="EMBL/GenBank/DDBJ databases">
        <authorList>
            <consortium name="Pathogen Informatics"/>
        </authorList>
    </citation>
    <scope>NUCLEOTIDE SEQUENCE [LARGE SCALE GENOMIC DNA]</scope>
</reference>
<protein>
    <submittedName>
        <fullName evidence="9">Homeobox domain-containing protein</fullName>
    </submittedName>
</protein>
<organism evidence="9">
    <name type="scientific">Enterobius vermicularis</name>
    <name type="common">Human pinworm</name>
    <dbReference type="NCBI Taxonomy" id="51028"/>
    <lineage>
        <taxon>Eukaryota</taxon>
        <taxon>Metazoa</taxon>
        <taxon>Ecdysozoa</taxon>
        <taxon>Nematoda</taxon>
        <taxon>Chromadorea</taxon>
        <taxon>Rhabditida</taxon>
        <taxon>Spirurina</taxon>
        <taxon>Oxyuridomorpha</taxon>
        <taxon>Oxyuroidea</taxon>
        <taxon>Oxyuridae</taxon>
        <taxon>Enterobius</taxon>
    </lineage>
</organism>
<dbReference type="InterPro" id="IPR017970">
    <property type="entry name" value="Homeobox_CS"/>
</dbReference>